<feature type="domain" description="TLDc" evidence="1">
    <location>
        <begin position="1"/>
        <end position="151"/>
    </location>
</feature>
<proteinExistence type="predicted"/>
<dbReference type="PANTHER" id="PTHR23354:SF122">
    <property type="entry name" value="GTPASE-ACTIVATING PROTEIN SKYWALKER"/>
    <property type="match status" value="1"/>
</dbReference>
<sequence>MKILYRASHDGWQASNFHAKCDNQGPTLTVIRTTEDYIFGGFCDTPWSSDGGYKSASKTFLFSLHCFSGLSPTKMRLKDGHASTAVCHNGFYGPTFGRGFDLYVGNEASTTSVSYTKVGGTYQYPAGLTNTTFLTGGRHFQASEVEVFSVRGTS</sequence>
<dbReference type="InterPro" id="IPR006571">
    <property type="entry name" value="TLDc_dom"/>
</dbReference>
<reference evidence="2" key="1">
    <citation type="submission" date="2021-01" db="EMBL/GenBank/DDBJ databases">
        <authorList>
            <person name="Corre E."/>
            <person name="Pelletier E."/>
            <person name="Niang G."/>
            <person name="Scheremetjew M."/>
            <person name="Finn R."/>
            <person name="Kale V."/>
            <person name="Holt S."/>
            <person name="Cochrane G."/>
            <person name="Meng A."/>
            <person name="Brown T."/>
            <person name="Cohen L."/>
        </authorList>
    </citation>
    <scope>NUCLEOTIDE SEQUENCE</scope>
    <source>
        <strain evidence="2">Pop2</strain>
    </source>
</reference>
<gene>
    <name evidence="2" type="ORF">DBRI1063_LOCUS8034</name>
</gene>
<protein>
    <recommendedName>
        <fullName evidence="1">TLDc domain-containing protein</fullName>
    </recommendedName>
</protein>
<evidence type="ECO:0000313" key="2">
    <source>
        <dbReference type="EMBL" id="CAD9324380.1"/>
    </source>
</evidence>
<dbReference type="PROSITE" id="PS51886">
    <property type="entry name" value="TLDC"/>
    <property type="match status" value="1"/>
</dbReference>
<evidence type="ECO:0000259" key="1">
    <source>
        <dbReference type="PROSITE" id="PS51886"/>
    </source>
</evidence>
<name>A0A7S2EA53_9STRA</name>
<dbReference type="PANTHER" id="PTHR23354">
    <property type="entry name" value="NUCLEOLAR PROTEIN 7/ESTROGEN RECEPTOR COACTIVATOR-RELATED"/>
    <property type="match status" value="1"/>
</dbReference>
<dbReference type="AlphaFoldDB" id="A0A7S2EA53"/>
<dbReference type="Pfam" id="PF07534">
    <property type="entry name" value="TLD"/>
    <property type="match status" value="1"/>
</dbReference>
<dbReference type="EMBL" id="HBGN01012623">
    <property type="protein sequence ID" value="CAD9324380.1"/>
    <property type="molecule type" value="Transcribed_RNA"/>
</dbReference>
<organism evidence="2">
    <name type="scientific">Ditylum brightwellii</name>
    <dbReference type="NCBI Taxonomy" id="49249"/>
    <lineage>
        <taxon>Eukaryota</taxon>
        <taxon>Sar</taxon>
        <taxon>Stramenopiles</taxon>
        <taxon>Ochrophyta</taxon>
        <taxon>Bacillariophyta</taxon>
        <taxon>Mediophyceae</taxon>
        <taxon>Lithodesmiophycidae</taxon>
        <taxon>Lithodesmiales</taxon>
        <taxon>Lithodesmiaceae</taxon>
        <taxon>Ditylum</taxon>
    </lineage>
</organism>
<accession>A0A7S2EA53</accession>